<feature type="region of interest" description="Disordered" evidence="1">
    <location>
        <begin position="67"/>
        <end position="99"/>
    </location>
</feature>
<sequence>MKEKKEDIAKAFEGVSKDLGYPVTVIYTDPSNSPQLIGIDKDGNRYIKAGTAYVDEKTGIHHILINSKSEGNKTKADRNHSRRAKPYYRKDRRKTKESF</sequence>
<organism evidence="2 3">
    <name type="scientific">Fusobacterium necrophorum BL</name>
    <dbReference type="NCBI Taxonomy" id="1441732"/>
    <lineage>
        <taxon>Bacteria</taxon>
        <taxon>Fusobacteriati</taxon>
        <taxon>Fusobacteriota</taxon>
        <taxon>Fusobacteriia</taxon>
        <taxon>Fusobacteriales</taxon>
        <taxon>Fusobacteriaceae</taxon>
        <taxon>Fusobacterium</taxon>
    </lineage>
</organism>
<accession>A0AB73BTZ8</accession>
<dbReference type="EMBL" id="JAAC01000194">
    <property type="protein sequence ID" value="KDE61282.1"/>
    <property type="molecule type" value="Genomic_DNA"/>
</dbReference>
<proteinExistence type="predicted"/>
<name>A0AB73BTZ8_9FUSO</name>
<evidence type="ECO:0000256" key="1">
    <source>
        <dbReference type="SAM" id="MobiDB-lite"/>
    </source>
</evidence>
<feature type="compositionally biased region" description="Basic residues" evidence="1">
    <location>
        <begin position="80"/>
        <end position="93"/>
    </location>
</feature>
<evidence type="ECO:0000313" key="3">
    <source>
        <dbReference type="Proteomes" id="UP000027473"/>
    </source>
</evidence>
<dbReference type="RefSeq" id="WP_035934075.1">
    <property type="nucleotide sequence ID" value="NZ_JAAC01000194.1"/>
</dbReference>
<evidence type="ECO:0000313" key="2">
    <source>
        <dbReference type="EMBL" id="KDE61282.1"/>
    </source>
</evidence>
<comment type="caution">
    <text evidence="2">The sequence shown here is derived from an EMBL/GenBank/DDBJ whole genome shotgun (WGS) entry which is preliminary data.</text>
</comment>
<dbReference type="AlphaFoldDB" id="A0AB73BTZ8"/>
<feature type="compositionally biased region" description="Basic and acidic residues" evidence="1">
    <location>
        <begin position="70"/>
        <end position="79"/>
    </location>
</feature>
<protein>
    <submittedName>
        <fullName evidence="2">Uncharacterized protein</fullName>
    </submittedName>
</protein>
<gene>
    <name evidence="2" type="ORF">FUSO3_10625</name>
</gene>
<reference evidence="2 3" key="1">
    <citation type="submission" date="2014-01" db="EMBL/GenBank/DDBJ databases">
        <title>Comparative genomics of Fusobacterium necrophorum wild isolates.</title>
        <authorList>
            <person name="Kittichotirat W."/>
            <person name="Bumgarner R.E."/>
            <person name="Lawrence P."/>
        </authorList>
    </citation>
    <scope>NUCLEOTIDE SEQUENCE [LARGE SCALE GENOMIC DNA]</scope>
    <source>
        <strain evidence="2 3">BL</strain>
    </source>
</reference>
<dbReference type="Proteomes" id="UP000027473">
    <property type="component" value="Unassembled WGS sequence"/>
</dbReference>